<dbReference type="EMBL" id="DVMS01000053">
    <property type="protein sequence ID" value="HIU38427.1"/>
    <property type="molecule type" value="Genomic_DNA"/>
</dbReference>
<evidence type="ECO:0000313" key="2">
    <source>
        <dbReference type="EMBL" id="HIU38427.1"/>
    </source>
</evidence>
<proteinExistence type="predicted"/>
<dbReference type="SUPFAM" id="SSF52540">
    <property type="entry name" value="P-loop containing nucleoside triphosphate hydrolases"/>
    <property type="match status" value="1"/>
</dbReference>
<evidence type="ECO:0000259" key="1">
    <source>
        <dbReference type="Pfam" id="PF13538"/>
    </source>
</evidence>
<organism evidence="2 3">
    <name type="scientific">Candidatus Limisoma intestinavium</name>
    <dbReference type="NCBI Taxonomy" id="2840856"/>
    <lineage>
        <taxon>Bacteria</taxon>
        <taxon>Pseudomonadati</taxon>
        <taxon>Bacteroidota</taxon>
        <taxon>Bacteroidia</taxon>
        <taxon>Bacteroidales</taxon>
        <taxon>Candidatus Limisoma</taxon>
    </lineage>
</organism>
<dbReference type="InterPro" id="IPR027417">
    <property type="entry name" value="P-loop_NTPase"/>
</dbReference>
<dbReference type="GO" id="GO:0005524">
    <property type="term" value="F:ATP binding"/>
    <property type="evidence" value="ECO:0007669"/>
    <property type="project" value="UniProtKB-KW"/>
</dbReference>
<accession>A0A9D1LH23</accession>
<sequence>TCHKAQGGQWKNVFIDMGYIPENAYANVDFYRWLYTSFTRATKKIFLINPPLASD</sequence>
<dbReference type="CDD" id="cd18809">
    <property type="entry name" value="SF1_C_RecD"/>
    <property type="match status" value="1"/>
</dbReference>
<dbReference type="Proteomes" id="UP000824076">
    <property type="component" value="Unassembled WGS sequence"/>
</dbReference>
<dbReference type="InterPro" id="IPR027785">
    <property type="entry name" value="UvrD-like_helicase_C"/>
</dbReference>
<evidence type="ECO:0000313" key="3">
    <source>
        <dbReference type="Proteomes" id="UP000824076"/>
    </source>
</evidence>
<name>A0A9D1LH23_9BACT</name>
<comment type="caution">
    <text evidence="2">The sequence shown here is derived from an EMBL/GenBank/DDBJ whole genome shotgun (WGS) entry which is preliminary data.</text>
</comment>
<dbReference type="Gene3D" id="3.40.50.300">
    <property type="entry name" value="P-loop containing nucleotide triphosphate hydrolases"/>
    <property type="match status" value="1"/>
</dbReference>
<feature type="non-terminal residue" evidence="2">
    <location>
        <position position="1"/>
    </location>
</feature>
<dbReference type="Pfam" id="PF13538">
    <property type="entry name" value="UvrD_C_2"/>
    <property type="match status" value="1"/>
</dbReference>
<gene>
    <name evidence="2" type="ORF">IAD18_02025</name>
</gene>
<protein>
    <submittedName>
        <fullName evidence="2">ATP-binding domain-containing protein</fullName>
    </submittedName>
</protein>
<feature type="domain" description="UvrD-like helicase C-terminal" evidence="1">
    <location>
        <begin position="1"/>
        <end position="48"/>
    </location>
</feature>
<reference evidence="2" key="2">
    <citation type="journal article" date="2021" name="PeerJ">
        <title>Extensive microbial diversity within the chicken gut microbiome revealed by metagenomics and culture.</title>
        <authorList>
            <person name="Gilroy R."/>
            <person name="Ravi A."/>
            <person name="Getino M."/>
            <person name="Pursley I."/>
            <person name="Horton D.L."/>
            <person name="Alikhan N.F."/>
            <person name="Baker D."/>
            <person name="Gharbi K."/>
            <person name="Hall N."/>
            <person name="Watson M."/>
            <person name="Adriaenssens E.M."/>
            <person name="Foster-Nyarko E."/>
            <person name="Jarju S."/>
            <person name="Secka A."/>
            <person name="Antonio M."/>
            <person name="Oren A."/>
            <person name="Chaudhuri R.R."/>
            <person name="La Ragione R."/>
            <person name="Hildebrand F."/>
            <person name="Pallen M.J."/>
        </authorList>
    </citation>
    <scope>NUCLEOTIDE SEQUENCE</scope>
    <source>
        <strain evidence="2">17073</strain>
    </source>
</reference>
<keyword evidence="2" id="KW-0547">Nucleotide-binding</keyword>
<dbReference type="AlphaFoldDB" id="A0A9D1LH23"/>
<reference evidence="2" key="1">
    <citation type="submission" date="2020-10" db="EMBL/GenBank/DDBJ databases">
        <authorList>
            <person name="Gilroy R."/>
        </authorList>
    </citation>
    <scope>NUCLEOTIDE SEQUENCE</scope>
    <source>
        <strain evidence="2">17073</strain>
    </source>
</reference>
<keyword evidence="2" id="KW-0067">ATP-binding</keyword>